<dbReference type="GO" id="GO:0016020">
    <property type="term" value="C:membrane"/>
    <property type="evidence" value="ECO:0007669"/>
    <property type="project" value="UniProtKB-SubCell"/>
</dbReference>
<feature type="transmembrane region" description="Helical" evidence="7">
    <location>
        <begin position="583"/>
        <end position="606"/>
    </location>
</feature>
<dbReference type="Pfam" id="PF06738">
    <property type="entry name" value="ThrE"/>
    <property type="match status" value="1"/>
</dbReference>
<evidence type="ECO:0008006" key="12">
    <source>
        <dbReference type="Google" id="ProtNLM"/>
    </source>
</evidence>
<feature type="region of interest" description="Disordered" evidence="6">
    <location>
        <begin position="198"/>
        <end position="217"/>
    </location>
</feature>
<evidence type="ECO:0000256" key="7">
    <source>
        <dbReference type="SAM" id="Phobius"/>
    </source>
</evidence>
<feature type="transmembrane region" description="Helical" evidence="7">
    <location>
        <begin position="434"/>
        <end position="456"/>
    </location>
</feature>
<dbReference type="GO" id="GO:0022857">
    <property type="term" value="F:transmembrane transporter activity"/>
    <property type="evidence" value="ECO:0007669"/>
    <property type="project" value="InterPro"/>
</dbReference>
<feature type="transmembrane region" description="Helical" evidence="7">
    <location>
        <begin position="405"/>
        <end position="422"/>
    </location>
</feature>
<dbReference type="Pfam" id="PF12821">
    <property type="entry name" value="ThrE_2"/>
    <property type="match status" value="1"/>
</dbReference>
<accession>A0AAN6LPD4</accession>
<feature type="domain" description="Threonine/Serine exporter ThrE" evidence="9">
    <location>
        <begin position="512"/>
        <end position="656"/>
    </location>
</feature>
<feature type="compositionally biased region" description="Polar residues" evidence="6">
    <location>
        <begin position="104"/>
        <end position="113"/>
    </location>
</feature>
<feature type="transmembrane region" description="Helical" evidence="7">
    <location>
        <begin position="556"/>
        <end position="576"/>
    </location>
</feature>
<evidence type="ECO:0000256" key="3">
    <source>
        <dbReference type="ARBA" id="ARBA00022989"/>
    </source>
</evidence>
<dbReference type="PANTHER" id="PTHR31082">
    <property type="entry name" value="PHEROMONE-REGULATED MEMBRANE PROTEIN 10"/>
    <property type="match status" value="1"/>
</dbReference>
<name>A0AAN6LPD4_9PLEO</name>
<evidence type="ECO:0000256" key="5">
    <source>
        <dbReference type="ARBA" id="ARBA00034125"/>
    </source>
</evidence>
<feature type="compositionally biased region" description="Polar residues" evidence="6">
    <location>
        <begin position="22"/>
        <end position="33"/>
    </location>
</feature>
<evidence type="ECO:0000256" key="6">
    <source>
        <dbReference type="SAM" id="MobiDB-lite"/>
    </source>
</evidence>
<evidence type="ECO:0000313" key="11">
    <source>
        <dbReference type="Proteomes" id="UP001280581"/>
    </source>
</evidence>
<protein>
    <recommendedName>
        <fullName evidence="12">Pheromone-regulated membrane protein 10</fullName>
    </recommendedName>
</protein>
<feature type="compositionally biased region" description="Basic and acidic residues" evidence="6">
    <location>
        <begin position="90"/>
        <end position="99"/>
    </location>
</feature>
<gene>
    <name evidence="10" type="ORF">GRF29_185g702092</name>
</gene>
<keyword evidence="4 7" id="KW-0472">Membrane</keyword>
<comment type="similarity">
    <text evidence="5">Belongs to the ThrE exporter (TC 2.A.79) family.</text>
</comment>
<feature type="domain" description="Threonine/serine exporter-like N-terminal" evidence="8">
    <location>
        <begin position="247"/>
        <end position="489"/>
    </location>
</feature>
<comment type="caution">
    <text evidence="10">The sequence shown here is derived from an EMBL/GenBank/DDBJ whole genome shotgun (WGS) entry which is preliminary data.</text>
</comment>
<feature type="transmembrane region" description="Helical" evidence="7">
    <location>
        <begin position="509"/>
        <end position="526"/>
    </location>
</feature>
<feature type="region of interest" description="Disordered" evidence="6">
    <location>
        <begin position="142"/>
        <end position="180"/>
    </location>
</feature>
<feature type="region of interest" description="Disordered" evidence="6">
    <location>
        <begin position="1"/>
        <end position="120"/>
    </location>
</feature>
<dbReference type="InterPro" id="IPR051361">
    <property type="entry name" value="ThrE/Ser_Exporter"/>
</dbReference>
<keyword evidence="3 7" id="KW-1133">Transmembrane helix</keyword>
<feature type="transmembrane region" description="Helical" evidence="7">
    <location>
        <begin position="379"/>
        <end position="398"/>
    </location>
</feature>
<feature type="compositionally biased region" description="Basic and acidic residues" evidence="6">
    <location>
        <begin position="1"/>
        <end position="10"/>
    </location>
</feature>
<organism evidence="10 11">
    <name type="scientific">Pseudopithomyces chartarum</name>
    <dbReference type="NCBI Taxonomy" id="1892770"/>
    <lineage>
        <taxon>Eukaryota</taxon>
        <taxon>Fungi</taxon>
        <taxon>Dikarya</taxon>
        <taxon>Ascomycota</taxon>
        <taxon>Pezizomycotina</taxon>
        <taxon>Dothideomycetes</taxon>
        <taxon>Pleosporomycetidae</taxon>
        <taxon>Pleosporales</taxon>
        <taxon>Massarineae</taxon>
        <taxon>Didymosphaeriaceae</taxon>
        <taxon>Pseudopithomyces</taxon>
    </lineage>
</organism>
<evidence type="ECO:0000259" key="9">
    <source>
        <dbReference type="Pfam" id="PF12821"/>
    </source>
</evidence>
<feature type="transmembrane region" description="Helical" evidence="7">
    <location>
        <begin position="468"/>
        <end position="489"/>
    </location>
</feature>
<sequence length="672" mass="73054">MSSEGNEHEAWPPAPSHEMQEVTHNTVPATPSPGTERERRRVRINSSAAEIPGAPTSYSRVSDVEAQDQDSLEHIDESAAEANDLLNAHSHGDVLDHSEYPSAGTATQDQSSNDTDEYAYSGNTQGGVFYQLLQAYKQPTSVGNYSADSITPPRKPESVSRPGSSGGATPRKKWYEQEKANKSQETLATLIGAAQQLANPKTESSLHNRHHKRNNSNPILSKIWKAKEERDARIKIHVATILKRQQYIIKMCRALMLVGAPSHRLEEYLATTAKVLDINSQFLYIPGCMIISFDDPLTHTAEVKMVRAAQGVNLGKLKDCHEIYKEVLHDVLSVDDALLALDELINRKDQHPVWLNVLMYGLASVAVSCFFKARWIDMGPIFIMGTLLGFLQLVVAPLSKTYSTVFEISAAILMTCLSRALGSIRGGNLFCFSALTQSSIAMILPGWLVLSSSLELQSRAIVPGSIRLVFAIIYSLFLGYGITVGTALYGAMDPNATNSTTCQNPLNPYWNFLLVPLYVLFACFTVQAKYKQMPVMVSIAFAGYIVNFYANKKFSSSAPIAYTFGALAVGVLANLYSRIRHGVAAAVLLPAIYVQVPGSLAASGAITTALQTASSLIRGGDPASNDSNALNAISFNVAAQMIQIAIGITVGLFMSALLVYPLGKKRSGLWTL</sequence>
<proteinExistence type="inferred from homology"/>
<evidence type="ECO:0000256" key="1">
    <source>
        <dbReference type="ARBA" id="ARBA00004141"/>
    </source>
</evidence>
<comment type="subcellular location">
    <subcellularLocation>
        <location evidence="1">Membrane</location>
        <topology evidence="1">Multi-pass membrane protein</topology>
    </subcellularLocation>
</comment>
<evidence type="ECO:0000313" key="10">
    <source>
        <dbReference type="EMBL" id="KAK3201359.1"/>
    </source>
</evidence>
<feature type="transmembrane region" description="Helical" evidence="7">
    <location>
        <begin position="637"/>
        <end position="660"/>
    </location>
</feature>
<dbReference type="InterPro" id="IPR024528">
    <property type="entry name" value="ThrE_2"/>
</dbReference>
<dbReference type="AlphaFoldDB" id="A0AAN6LPD4"/>
<keyword evidence="11" id="KW-1185">Reference proteome</keyword>
<evidence type="ECO:0000256" key="2">
    <source>
        <dbReference type="ARBA" id="ARBA00022692"/>
    </source>
</evidence>
<dbReference type="InterPro" id="IPR010619">
    <property type="entry name" value="ThrE-like_N"/>
</dbReference>
<feature type="transmembrane region" description="Helical" evidence="7">
    <location>
        <begin position="353"/>
        <end position="373"/>
    </location>
</feature>
<reference evidence="10 11" key="1">
    <citation type="submission" date="2021-02" db="EMBL/GenBank/DDBJ databases">
        <title>Genome assembly of Pseudopithomyces chartarum.</title>
        <authorList>
            <person name="Jauregui R."/>
            <person name="Singh J."/>
            <person name="Voisey C."/>
        </authorList>
    </citation>
    <scope>NUCLEOTIDE SEQUENCE [LARGE SCALE GENOMIC DNA]</scope>
    <source>
        <strain evidence="10 11">AGR01</strain>
    </source>
</reference>
<keyword evidence="2 7" id="KW-0812">Transmembrane</keyword>
<evidence type="ECO:0000256" key="4">
    <source>
        <dbReference type="ARBA" id="ARBA00023136"/>
    </source>
</evidence>
<dbReference type="Proteomes" id="UP001280581">
    <property type="component" value="Unassembled WGS sequence"/>
</dbReference>
<dbReference type="PANTHER" id="PTHR31082:SF4">
    <property type="entry name" value="PHEROMONE-REGULATED MEMBRANE PROTEIN 10"/>
    <property type="match status" value="1"/>
</dbReference>
<dbReference type="EMBL" id="WVTA01000016">
    <property type="protein sequence ID" value="KAK3201359.1"/>
    <property type="molecule type" value="Genomic_DNA"/>
</dbReference>
<evidence type="ECO:0000259" key="8">
    <source>
        <dbReference type="Pfam" id="PF06738"/>
    </source>
</evidence>